<dbReference type="EMBL" id="CM042885">
    <property type="protein sequence ID" value="KAI4367112.1"/>
    <property type="molecule type" value="Genomic_DNA"/>
</dbReference>
<keyword evidence="2" id="KW-1185">Reference proteome</keyword>
<reference evidence="2" key="1">
    <citation type="journal article" date="2023" name="Front. Plant Sci.">
        <title>Chromosomal-level genome assembly of Melastoma candidum provides insights into trichome evolution.</title>
        <authorList>
            <person name="Zhong Y."/>
            <person name="Wu W."/>
            <person name="Sun C."/>
            <person name="Zou P."/>
            <person name="Liu Y."/>
            <person name="Dai S."/>
            <person name="Zhou R."/>
        </authorList>
    </citation>
    <scope>NUCLEOTIDE SEQUENCE [LARGE SCALE GENOMIC DNA]</scope>
</reference>
<comment type="caution">
    <text evidence="1">The sequence shown here is derived from an EMBL/GenBank/DDBJ whole genome shotgun (WGS) entry which is preliminary data.</text>
</comment>
<dbReference type="Proteomes" id="UP001057402">
    <property type="component" value="Chromosome 6"/>
</dbReference>
<name>A0ACB9QJW7_9MYRT</name>
<proteinExistence type="predicted"/>
<evidence type="ECO:0000313" key="1">
    <source>
        <dbReference type="EMBL" id="KAI4367112.1"/>
    </source>
</evidence>
<gene>
    <name evidence="1" type="ORF">MLD38_022883</name>
</gene>
<evidence type="ECO:0000313" key="2">
    <source>
        <dbReference type="Proteomes" id="UP001057402"/>
    </source>
</evidence>
<organism evidence="1 2">
    <name type="scientific">Melastoma candidum</name>
    <dbReference type="NCBI Taxonomy" id="119954"/>
    <lineage>
        <taxon>Eukaryota</taxon>
        <taxon>Viridiplantae</taxon>
        <taxon>Streptophyta</taxon>
        <taxon>Embryophyta</taxon>
        <taxon>Tracheophyta</taxon>
        <taxon>Spermatophyta</taxon>
        <taxon>Magnoliopsida</taxon>
        <taxon>eudicotyledons</taxon>
        <taxon>Gunneridae</taxon>
        <taxon>Pentapetalae</taxon>
        <taxon>rosids</taxon>
        <taxon>malvids</taxon>
        <taxon>Myrtales</taxon>
        <taxon>Melastomataceae</taxon>
        <taxon>Melastomatoideae</taxon>
        <taxon>Melastomateae</taxon>
        <taxon>Melastoma</taxon>
    </lineage>
</organism>
<protein>
    <submittedName>
        <fullName evidence="1">Uncharacterized protein</fullName>
    </submittedName>
</protein>
<sequence length="589" mass="62669">MDRGEPSLVPEWLKNNNGSGGSGGRQPYFSSSLRSDDHSAVKHIRSSSSANSGVTSSDRTTASYFRRNSGARGSTRLQSYGSFGSRSNRNGVHQDSIGLYDKEKLTIGIGVHKDSNHSDDFGSGLQRKFQKDELQRSKSMNGSRDEDTRRRNISGELSNGRINSPGSGTVSLARGTGKNKINKPSFEQDFPSLVSEDNRVGSEVGRVPSPGLQRQLNPTSDDWTSALVEVPTTNGSVGSSGLSSVQIAPPPQSTVAPNMAEAVAQTPARARTPPEISVNTHRLEELAIKKSKQLIPMTPTMPRSHVTISLDKSKTRMVQPLAKTPQSLSSSQPVRVGPLRSDVKSANPSKLQILKPSKDLNGVSVAGKESLGSPNGVSIPVSALSMASLAAASPAVNPGNHQSLAGLERNPAVVSTIVDKKPSLQAQSRNEFFNHLKKKSSSGNSPTCSDGHSLSTSLLEKADALSITTIAPDVKHDPSSDKPASDRVNENGVMVSITSGDDDEDYPGRVSDPTMVNGDEPFCPPNEEEAAFMRSLGWEECSGEGGGLTEEEINSFLEQRSKDNSLQSLSLQKIALQLKTSQGNCLGSS</sequence>
<accession>A0ACB9QJW7</accession>